<evidence type="ECO:0000313" key="7">
    <source>
        <dbReference type="Proteomes" id="UP000093962"/>
    </source>
</evidence>
<dbReference type="Proteomes" id="UP000093962">
    <property type="component" value="Unassembled WGS sequence"/>
</dbReference>
<evidence type="ECO:0000313" key="6">
    <source>
        <dbReference type="EMBL" id="OBA76368.1"/>
    </source>
</evidence>
<dbReference type="PROSITE" id="PS50977">
    <property type="entry name" value="HTH_TETR_2"/>
    <property type="match status" value="1"/>
</dbReference>
<name>A0A1A0LUV5_MYCMU</name>
<dbReference type="AlphaFoldDB" id="A0A1A0LUV5"/>
<evidence type="ECO:0000256" key="2">
    <source>
        <dbReference type="ARBA" id="ARBA00023125"/>
    </source>
</evidence>
<dbReference type="Pfam" id="PF00440">
    <property type="entry name" value="TetR_N"/>
    <property type="match status" value="1"/>
</dbReference>
<evidence type="ECO:0000256" key="3">
    <source>
        <dbReference type="ARBA" id="ARBA00023163"/>
    </source>
</evidence>
<dbReference type="InterPro" id="IPR001647">
    <property type="entry name" value="HTH_TetR"/>
</dbReference>
<accession>A0A1A0LUV5</accession>
<gene>
    <name evidence="6" type="ORF">A5642_06815</name>
</gene>
<proteinExistence type="predicted"/>
<evidence type="ECO:0000256" key="4">
    <source>
        <dbReference type="PROSITE-ProRule" id="PRU00335"/>
    </source>
</evidence>
<dbReference type="SUPFAM" id="SSF46689">
    <property type="entry name" value="Homeodomain-like"/>
    <property type="match status" value="1"/>
</dbReference>
<keyword evidence="2 4" id="KW-0238">DNA-binding</keyword>
<feature type="DNA-binding region" description="H-T-H motif" evidence="4">
    <location>
        <begin position="41"/>
        <end position="60"/>
    </location>
</feature>
<dbReference type="PANTHER" id="PTHR47506:SF7">
    <property type="entry name" value="TRANSCRIPTIONAL REGULATORY PROTEIN"/>
    <property type="match status" value="1"/>
</dbReference>
<sequence>MTLLICGQWWESKVETSTKERLVTEAMRLFSEQGYKATSITQIEKAAGLVPGCGALYNHFKTKEAVLAAGIDRQLDRRRAMHDISALFAGEGELRTELTLLGRYVLSVLNQESQFLQVVARTPAEQSDRVNAAYAALVDGLYSELADWIRGCAPGLEQQEARRIAVVGVNALLGKHATRVVFHAPQADTPDDEFIADWTAMLAGRIEAAR</sequence>
<dbReference type="OrthoDB" id="3627020at2"/>
<keyword evidence="3" id="KW-0804">Transcription</keyword>
<comment type="caution">
    <text evidence="6">The sequence shown here is derived from an EMBL/GenBank/DDBJ whole genome shotgun (WGS) entry which is preliminary data.</text>
</comment>
<dbReference type="EMBL" id="LZSF01000291">
    <property type="protein sequence ID" value="OBA76368.1"/>
    <property type="molecule type" value="Genomic_DNA"/>
</dbReference>
<dbReference type="Gene3D" id="1.10.357.10">
    <property type="entry name" value="Tetracycline Repressor, domain 2"/>
    <property type="match status" value="1"/>
</dbReference>
<evidence type="ECO:0000256" key="1">
    <source>
        <dbReference type="ARBA" id="ARBA00023015"/>
    </source>
</evidence>
<evidence type="ECO:0000259" key="5">
    <source>
        <dbReference type="PROSITE" id="PS50977"/>
    </source>
</evidence>
<dbReference type="InterPro" id="IPR009057">
    <property type="entry name" value="Homeodomain-like_sf"/>
</dbReference>
<organism evidence="6 7">
    <name type="scientific">Mycolicibacterium mucogenicum</name>
    <name type="common">Mycobacterium mucogenicum</name>
    <dbReference type="NCBI Taxonomy" id="56689"/>
    <lineage>
        <taxon>Bacteria</taxon>
        <taxon>Bacillati</taxon>
        <taxon>Actinomycetota</taxon>
        <taxon>Actinomycetes</taxon>
        <taxon>Mycobacteriales</taxon>
        <taxon>Mycobacteriaceae</taxon>
        <taxon>Mycolicibacterium</taxon>
    </lineage>
</organism>
<dbReference type="GO" id="GO:0003677">
    <property type="term" value="F:DNA binding"/>
    <property type="evidence" value="ECO:0007669"/>
    <property type="project" value="UniProtKB-UniRule"/>
</dbReference>
<dbReference type="PANTHER" id="PTHR47506">
    <property type="entry name" value="TRANSCRIPTIONAL REGULATORY PROTEIN"/>
    <property type="match status" value="1"/>
</dbReference>
<reference evidence="6 7" key="1">
    <citation type="submission" date="2016-06" db="EMBL/GenBank/DDBJ databases">
        <authorList>
            <person name="Kjaerup R.B."/>
            <person name="Dalgaard T.S."/>
            <person name="Juul-Madsen H.R."/>
        </authorList>
    </citation>
    <scope>NUCLEOTIDE SEQUENCE [LARGE SCALE GENOMIC DNA]</scope>
    <source>
        <strain evidence="6 7">1199456.5</strain>
    </source>
</reference>
<dbReference type="RefSeq" id="WP_064860968.1">
    <property type="nucleotide sequence ID" value="NZ_LZSF01000291.1"/>
</dbReference>
<protein>
    <submittedName>
        <fullName evidence="6">TetR family transcriptional regulator</fullName>
    </submittedName>
</protein>
<feature type="domain" description="HTH tetR-type" evidence="5">
    <location>
        <begin position="16"/>
        <end position="78"/>
    </location>
</feature>
<keyword evidence="1" id="KW-0805">Transcription regulation</keyword>